<evidence type="ECO:0000256" key="7">
    <source>
        <dbReference type="SAM" id="Phobius"/>
    </source>
</evidence>
<dbReference type="EMBL" id="GEMB01004928">
    <property type="protein sequence ID" value="JAR98374.1"/>
    <property type="molecule type" value="Transcribed_RNA"/>
</dbReference>
<accession>A0A161M2W0</accession>
<comment type="similarity">
    <text evidence="4">Belongs to the phospholipase D family. MitoPLD/Zucchini subfamily.</text>
</comment>
<dbReference type="GO" id="GO:0016891">
    <property type="term" value="F:RNA endonuclease activity producing 5'-phosphomonoesters, hydrolytic mechanism"/>
    <property type="evidence" value="ECO:0007669"/>
    <property type="project" value="TreeGrafter"/>
</dbReference>
<feature type="non-terminal residue" evidence="9">
    <location>
        <position position="1"/>
    </location>
</feature>
<feature type="non-terminal residue" evidence="9">
    <location>
        <position position="172"/>
    </location>
</feature>
<feature type="domain" description="Phospholipase D-like" evidence="8">
    <location>
        <begin position="99"/>
        <end position="172"/>
    </location>
</feature>
<protein>
    <recommendedName>
        <fullName evidence="5">Mitochondrial cardiolipin hydrolase</fullName>
    </recommendedName>
    <alternativeName>
        <fullName evidence="6">Mitochondrial phospholipase</fullName>
    </alternativeName>
</protein>
<dbReference type="PANTHER" id="PTHR43856">
    <property type="entry name" value="CARDIOLIPIN HYDROLASE"/>
    <property type="match status" value="1"/>
</dbReference>
<sequence length="172" mass="19897">SFLNAESTRCFRFLIHVNMLKSITYSSAATVLFLFIAHLFFQNFLKKKRKELERSLRIDVLKINRCLSFGVGNETNKCVHKELSCDNLNCDIGKLCYILNFVNGSKEYVDVCIYCITAKVFAEVIIKAHRRGVRVRVIADSSNITMPNSWIYTFLREGIPVRQKISNNLMHH</sequence>
<evidence type="ECO:0000256" key="2">
    <source>
        <dbReference type="ARBA" id="ARBA00022963"/>
    </source>
</evidence>
<keyword evidence="7" id="KW-0472">Membrane</keyword>
<keyword evidence="7" id="KW-0812">Transmembrane</keyword>
<evidence type="ECO:0000256" key="5">
    <source>
        <dbReference type="ARBA" id="ARBA00040549"/>
    </source>
</evidence>
<keyword evidence="3" id="KW-0443">Lipid metabolism</keyword>
<reference evidence="9" key="2">
    <citation type="journal article" date="2017" name="J. Med. Entomol.">
        <title>Transcriptome Analysis of the Triatoma infestans (Hemiptera: Reduviidae) Integument.</title>
        <authorList>
            <person name="Calderon-Fernandez G.M."/>
            <person name="Moriconi D.E."/>
            <person name="Dulbecco A.B."/>
            <person name="Juarez M.P."/>
        </authorList>
    </citation>
    <scope>NUCLEOTIDE SEQUENCE</scope>
    <source>
        <strain evidence="9">Int1</strain>
        <tissue evidence="9">Integument</tissue>
    </source>
</reference>
<dbReference type="InterPro" id="IPR025202">
    <property type="entry name" value="PLD-like_dom"/>
</dbReference>
<dbReference type="Gene3D" id="3.30.870.10">
    <property type="entry name" value="Endonuclease Chain A"/>
    <property type="match status" value="1"/>
</dbReference>
<dbReference type="AlphaFoldDB" id="A0A161M2W0"/>
<dbReference type="InterPro" id="IPR051406">
    <property type="entry name" value="PLD_domain"/>
</dbReference>
<evidence type="ECO:0000256" key="4">
    <source>
        <dbReference type="ARBA" id="ARBA00038012"/>
    </source>
</evidence>
<keyword evidence="2" id="KW-0442">Lipid degradation</keyword>
<evidence type="ECO:0000256" key="3">
    <source>
        <dbReference type="ARBA" id="ARBA00023098"/>
    </source>
</evidence>
<dbReference type="PANTHER" id="PTHR43856:SF1">
    <property type="entry name" value="MITOCHONDRIAL CARDIOLIPIN HYDROLASE"/>
    <property type="match status" value="1"/>
</dbReference>
<name>A0A161M2W0_TRIIF</name>
<dbReference type="GO" id="GO:0016042">
    <property type="term" value="P:lipid catabolic process"/>
    <property type="evidence" value="ECO:0007669"/>
    <property type="project" value="UniProtKB-KW"/>
</dbReference>
<feature type="transmembrane region" description="Helical" evidence="7">
    <location>
        <begin position="23"/>
        <end position="41"/>
    </location>
</feature>
<dbReference type="GO" id="GO:0034587">
    <property type="term" value="P:piRNA processing"/>
    <property type="evidence" value="ECO:0007669"/>
    <property type="project" value="TreeGrafter"/>
</dbReference>
<proteinExistence type="inferred from homology"/>
<evidence type="ECO:0000256" key="6">
    <source>
        <dbReference type="ARBA" id="ARBA00043167"/>
    </source>
</evidence>
<dbReference type="Pfam" id="PF13091">
    <property type="entry name" value="PLDc_2"/>
    <property type="match status" value="1"/>
</dbReference>
<dbReference type="SUPFAM" id="SSF56024">
    <property type="entry name" value="Phospholipase D/nuclease"/>
    <property type="match status" value="1"/>
</dbReference>
<evidence type="ECO:0000313" key="9">
    <source>
        <dbReference type="EMBL" id="JAR98374.1"/>
    </source>
</evidence>
<keyword evidence="7" id="KW-1133">Transmembrane helix</keyword>
<keyword evidence="1 9" id="KW-0378">Hydrolase</keyword>
<evidence type="ECO:0000259" key="8">
    <source>
        <dbReference type="Pfam" id="PF13091"/>
    </source>
</evidence>
<organism evidence="9">
    <name type="scientific">Triatoma infestans</name>
    <name type="common">Assassin bug</name>
    <dbReference type="NCBI Taxonomy" id="30076"/>
    <lineage>
        <taxon>Eukaryota</taxon>
        <taxon>Metazoa</taxon>
        <taxon>Ecdysozoa</taxon>
        <taxon>Arthropoda</taxon>
        <taxon>Hexapoda</taxon>
        <taxon>Insecta</taxon>
        <taxon>Pterygota</taxon>
        <taxon>Neoptera</taxon>
        <taxon>Paraneoptera</taxon>
        <taxon>Hemiptera</taxon>
        <taxon>Heteroptera</taxon>
        <taxon>Panheteroptera</taxon>
        <taxon>Cimicomorpha</taxon>
        <taxon>Reduviidae</taxon>
        <taxon>Triatominae</taxon>
        <taxon>Triatoma</taxon>
    </lineage>
</organism>
<reference evidence="9" key="1">
    <citation type="submission" date="2016-04" db="EMBL/GenBank/DDBJ databases">
        <authorList>
            <person name="Calderon-Fernandez G.M.Sr."/>
        </authorList>
    </citation>
    <scope>NUCLEOTIDE SEQUENCE</scope>
    <source>
        <strain evidence="9">Int1</strain>
        <tissue evidence="9">Integument</tissue>
    </source>
</reference>
<dbReference type="GO" id="GO:0005739">
    <property type="term" value="C:mitochondrion"/>
    <property type="evidence" value="ECO:0007669"/>
    <property type="project" value="TreeGrafter"/>
</dbReference>
<evidence type="ECO:0000256" key="1">
    <source>
        <dbReference type="ARBA" id="ARBA00022801"/>
    </source>
</evidence>